<dbReference type="InterPro" id="IPR045820">
    <property type="entry name" value="CLEC16A/TT9_C"/>
</dbReference>
<gene>
    <name evidence="2" type="ORF">OTI717_LOCUS12427</name>
</gene>
<comment type="caution">
    <text evidence="2">The sequence shown here is derived from an EMBL/GenBank/DDBJ whole genome shotgun (WGS) entry which is preliminary data.</text>
</comment>
<feature type="non-terminal residue" evidence="2">
    <location>
        <position position="1"/>
    </location>
</feature>
<dbReference type="AlphaFoldDB" id="A0A818V0F0"/>
<protein>
    <recommendedName>
        <fullName evidence="1">CLEC16A/TT9 C-terminal domain-containing protein</fullName>
    </recommendedName>
</protein>
<dbReference type="Pfam" id="PF19439">
    <property type="entry name" value="CLEC16A_C"/>
    <property type="match status" value="1"/>
</dbReference>
<sequence length="60" mass="6981">DVEVANDKEDSRSLHITIHKPVNNIYVKTSPPILNAKFTFDDHIRCMTAKQNLIKGRQRY</sequence>
<evidence type="ECO:0000313" key="3">
    <source>
        <dbReference type="Proteomes" id="UP000663823"/>
    </source>
</evidence>
<evidence type="ECO:0000313" key="2">
    <source>
        <dbReference type="EMBL" id="CAF3699456.1"/>
    </source>
</evidence>
<accession>A0A818V0F0</accession>
<organism evidence="2 3">
    <name type="scientific">Rotaria sordida</name>
    <dbReference type="NCBI Taxonomy" id="392033"/>
    <lineage>
        <taxon>Eukaryota</taxon>
        <taxon>Metazoa</taxon>
        <taxon>Spiralia</taxon>
        <taxon>Gnathifera</taxon>
        <taxon>Rotifera</taxon>
        <taxon>Eurotatoria</taxon>
        <taxon>Bdelloidea</taxon>
        <taxon>Philodinida</taxon>
        <taxon>Philodinidae</taxon>
        <taxon>Rotaria</taxon>
    </lineage>
</organism>
<evidence type="ECO:0000259" key="1">
    <source>
        <dbReference type="Pfam" id="PF19439"/>
    </source>
</evidence>
<name>A0A818V0F0_9BILA</name>
<reference evidence="2" key="1">
    <citation type="submission" date="2021-02" db="EMBL/GenBank/DDBJ databases">
        <authorList>
            <person name="Nowell W R."/>
        </authorList>
    </citation>
    <scope>NUCLEOTIDE SEQUENCE</scope>
</reference>
<dbReference type="EMBL" id="CAJOAX010001253">
    <property type="protein sequence ID" value="CAF3699456.1"/>
    <property type="molecule type" value="Genomic_DNA"/>
</dbReference>
<dbReference type="Proteomes" id="UP000663823">
    <property type="component" value="Unassembled WGS sequence"/>
</dbReference>
<feature type="domain" description="CLEC16A/TT9 C-terminal" evidence="1">
    <location>
        <begin position="1"/>
        <end position="57"/>
    </location>
</feature>
<proteinExistence type="predicted"/>